<dbReference type="PROSITE" id="PS50181">
    <property type="entry name" value="FBOX"/>
    <property type="match status" value="1"/>
</dbReference>
<evidence type="ECO:0000313" key="3">
    <source>
        <dbReference type="Proteomes" id="UP000813824"/>
    </source>
</evidence>
<proteinExistence type="predicted"/>
<dbReference type="AlphaFoldDB" id="A0A8K0UXM6"/>
<keyword evidence="3" id="KW-1185">Reference proteome</keyword>
<evidence type="ECO:0000259" key="1">
    <source>
        <dbReference type="PROSITE" id="PS50181"/>
    </source>
</evidence>
<evidence type="ECO:0000313" key="2">
    <source>
        <dbReference type="EMBL" id="KAH8107696.1"/>
    </source>
</evidence>
<dbReference type="InterPro" id="IPR036047">
    <property type="entry name" value="F-box-like_dom_sf"/>
</dbReference>
<dbReference type="SMART" id="SM00256">
    <property type="entry name" value="FBOX"/>
    <property type="match status" value="1"/>
</dbReference>
<accession>A0A8K0UXM6</accession>
<organism evidence="2 3">
    <name type="scientific">Cristinia sonorae</name>
    <dbReference type="NCBI Taxonomy" id="1940300"/>
    <lineage>
        <taxon>Eukaryota</taxon>
        <taxon>Fungi</taxon>
        <taxon>Dikarya</taxon>
        <taxon>Basidiomycota</taxon>
        <taxon>Agaricomycotina</taxon>
        <taxon>Agaricomycetes</taxon>
        <taxon>Agaricomycetidae</taxon>
        <taxon>Agaricales</taxon>
        <taxon>Pleurotineae</taxon>
        <taxon>Stephanosporaceae</taxon>
        <taxon>Cristinia</taxon>
    </lineage>
</organism>
<dbReference type="InterPro" id="IPR001810">
    <property type="entry name" value="F-box_dom"/>
</dbReference>
<gene>
    <name evidence="2" type="ORF">BXZ70DRAFT_912201</name>
</gene>
<protein>
    <recommendedName>
        <fullName evidence="1">F-box domain-containing protein</fullName>
    </recommendedName>
</protein>
<sequence>MTWNGFKGLPNELLELVLLQADLQTIMRFKRVSRPFKRLVDHSTRLQLRIEQMVEGLEDGAPGTMSAVQRLDAIRQRRKAWSTFRFTYRKYFYVPDGELHSFYGDHFAWTSDGSTKLNILQVPSDIRCIPEKCWQVDLPEMKHLHDLAVDPDQDILLLIEEREDWVLHLLSLSSGEAHPRSQKPVLAVDGITLIPALERSELSVVVFQRYLICVASSDTRERELLLFDWNTGDRLLHVVAKGPLSYAFLSEQYFMIGHDKKKSPFTLSIIDTNTFKPTTSKVRVRDLNSCCKLNFPEKSGVFAAHEVTTDWGAPRPWQNHQYPVPYCSGEERLFTVNVAYEEESWNEDFSLFVPLSTLMRCVKEAGTKPRVFEWEEWGPSGTHFLCSAENETRLEHYSSDSMWAVGFDMFPTSTTLSEKLMITLYDFAQLSNRRYVKELLDEVQATGQAITAGLCAEHQYGASRIFKDQNIVSRFPARIFERWVPLGNGRNESQLLYIVPAEDCLFMEFGVSALSHSHFFFVH</sequence>
<name>A0A8K0UXM6_9AGAR</name>
<feature type="domain" description="F-box" evidence="1">
    <location>
        <begin position="3"/>
        <end position="50"/>
    </location>
</feature>
<comment type="caution">
    <text evidence="2">The sequence shown here is derived from an EMBL/GenBank/DDBJ whole genome shotgun (WGS) entry which is preliminary data.</text>
</comment>
<dbReference type="EMBL" id="JAEVFJ010000001">
    <property type="protein sequence ID" value="KAH8107696.1"/>
    <property type="molecule type" value="Genomic_DNA"/>
</dbReference>
<dbReference type="OrthoDB" id="3174109at2759"/>
<reference evidence="2" key="1">
    <citation type="journal article" date="2021" name="New Phytol.">
        <title>Evolutionary innovations through gain and loss of genes in the ectomycorrhizal Boletales.</title>
        <authorList>
            <person name="Wu G."/>
            <person name="Miyauchi S."/>
            <person name="Morin E."/>
            <person name="Kuo A."/>
            <person name="Drula E."/>
            <person name="Varga T."/>
            <person name="Kohler A."/>
            <person name="Feng B."/>
            <person name="Cao Y."/>
            <person name="Lipzen A."/>
            <person name="Daum C."/>
            <person name="Hundley H."/>
            <person name="Pangilinan J."/>
            <person name="Johnson J."/>
            <person name="Barry K."/>
            <person name="LaButti K."/>
            <person name="Ng V."/>
            <person name="Ahrendt S."/>
            <person name="Min B."/>
            <person name="Choi I.G."/>
            <person name="Park H."/>
            <person name="Plett J.M."/>
            <person name="Magnuson J."/>
            <person name="Spatafora J.W."/>
            <person name="Nagy L.G."/>
            <person name="Henrissat B."/>
            <person name="Grigoriev I.V."/>
            <person name="Yang Z.L."/>
            <person name="Xu J."/>
            <person name="Martin F.M."/>
        </authorList>
    </citation>
    <scope>NUCLEOTIDE SEQUENCE</scope>
    <source>
        <strain evidence="2">KKN 215</strain>
    </source>
</reference>
<dbReference type="Pfam" id="PF00646">
    <property type="entry name" value="F-box"/>
    <property type="match status" value="1"/>
</dbReference>
<dbReference type="SUPFAM" id="SSF81383">
    <property type="entry name" value="F-box domain"/>
    <property type="match status" value="1"/>
</dbReference>
<dbReference type="Proteomes" id="UP000813824">
    <property type="component" value="Unassembled WGS sequence"/>
</dbReference>